<name>A0A5J4SN63_9ZZZZ</name>
<reference evidence="1" key="1">
    <citation type="submission" date="2019-03" db="EMBL/GenBank/DDBJ databases">
        <title>Single cell metagenomics reveals metabolic interactions within the superorganism composed of flagellate Streblomastix strix and complex community of Bacteroidetes bacteria on its surface.</title>
        <authorList>
            <person name="Treitli S.C."/>
            <person name="Kolisko M."/>
            <person name="Husnik F."/>
            <person name="Keeling P."/>
            <person name="Hampl V."/>
        </authorList>
    </citation>
    <scope>NUCLEOTIDE SEQUENCE</scope>
    <source>
        <strain evidence="1">STM</strain>
    </source>
</reference>
<protein>
    <submittedName>
        <fullName evidence="1">Uncharacterized protein</fullName>
    </submittedName>
</protein>
<organism evidence="1">
    <name type="scientific">termite gut metagenome</name>
    <dbReference type="NCBI Taxonomy" id="433724"/>
    <lineage>
        <taxon>unclassified sequences</taxon>
        <taxon>metagenomes</taxon>
        <taxon>organismal metagenomes</taxon>
    </lineage>
</organism>
<evidence type="ECO:0000313" key="1">
    <source>
        <dbReference type="EMBL" id="KAA6347192.1"/>
    </source>
</evidence>
<accession>A0A5J4SN63</accession>
<dbReference type="EMBL" id="SNRY01000104">
    <property type="protein sequence ID" value="KAA6347192.1"/>
    <property type="molecule type" value="Genomic_DNA"/>
</dbReference>
<comment type="caution">
    <text evidence="1">The sequence shown here is derived from an EMBL/GenBank/DDBJ whole genome shotgun (WGS) entry which is preliminary data.</text>
</comment>
<gene>
    <name evidence="1" type="ORF">EZS27_005361</name>
</gene>
<proteinExistence type="predicted"/>
<dbReference type="AlphaFoldDB" id="A0A5J4SN63"/>
<sequence length="98" mass="11607">MDRIEIKLAYGMQSQVAKILNVNNRTLRDALRYQTRSPRSEWIRMTVVLSHKGYITGCDESEKIKHYRRLGISEDQLYALGIIDYRSFQDRVNNEIEK</sequence>